<feature type="domain" description="DUF6879" evidence="1">
    <location>
        <begin position="6"/>
        <end position="170"/>
    </location>
</feature>
<dbReference type="GeneID" id="97484334"/>
<evidence type="ECO:0000313" key="3">
    <source>
        <dbReference type="EMBL" id="OEV35655.1"/>
    </source>
</evidence>
<gene>
    <name evidence="2" type="ORF">GCM10010502_11660</name>
    <name evidence="3" type="ORF">HS99_0007010</name>
</gene>
<sequence length="172" mass="19924">MAAAPTLEELLRGCTRSALHLEMRDGYMRDDPLFLRWLSGRRDDPTDRSSWWSPWLQLIKETTARGVDVRRARIISEPPSEYIRFEHEITFRNIASGEQVRWLPRRQATDLALPGNDFWLIDGQHLLIHHFSGEGDFVEHEFNAAPQTVSLCASAFEAVWARAVPHQDFRLT</sequence>
<reference evidence="3" key="4">
    <citation type="submission" date="2016-08" db="EMBL/GenBank/DDBJ databases">
        <title>Sequencing, Assembly and Comparative Genomics of S. aureofaciens ATCC 10762.</title>
        <authorList>
            <person name="Gradnigo J.S."/>
            <person name="Johnson N."/>
            <person name="Somerville G.A."/>
        </authorList>
    </citation>
    <scope>NUCLEOTIDE SEQUENCE [LARGE SCALE GENOMIC DNA]</scope>
    <source>
        <strain evidence="3">ATCC 10762</strain>
    </source>
</reference>
<protein>
    <recommendedName>
        <fullName evidence="1">DUF6879 domain-containing protein</fullName>
    </recommendedName>
</protein>
<accession>A0A8H9HKP8</accession>
<dbReference type="Pfam" id="PF21806">
    <property type="entry name" value="DUF6879"/>
    <property type="match status" value="1"/>
</dbReference>
<dbReference type="EMBL" id="JPRF03000032">
    <property type="protein sequence ID" value="OEV35655.1"/>
    <property type="molecule type" value="Genomic_DNA"/>
</dbReference>
<evidence type="ECO:0000313" key="4">
    <source>
        <dbReference type="Proteomes" id="UP000037395"/>
    </source>
</evidence>
<dbReference type="AlphaFoldDB" id="A0A1E7N4P3"/>
<dbReference type="EMBL" id="BMUB01000002">
    <property type="protein sequence ID" value="GGU62519.1"/>
    <property type="molecule type" value="Genomic_DNA"/>
</dbReference>
<dbReference type="InterPro" id="IPR049244">
    <property type="entry name" value="DUF6879"/>
</dbReference>
<evidence type="ECO:0000259" key="1">
    <source>
        <dbReference type="Pfam" id="PF21806"/>
    </source>
</evidence>
<organism evidence="3 4">
    <name type="scientific">Kitasatospora aureofaciens</name>
    <name type="common">Streptomyces aureofaciens</name>
    <dbReference type="NCBI Taxonomy" id="1894"/>
    <lineage>
        <taxon>Bacteria</taxon>
        <taxon>Bacillati</taxon>
        <taxon>Actinomycetota</taxon>
        <taxon>Actinomycetes</taxon>
        <taxon>Kitasatosporales</taxon>
        <taxon>Streptomycetaceae</taxon>
        <taxon>Kitasatospora</taxon>
    </lineage>
</organism>
<reference evidence="4" key="3">
    <citation type="submission" date="2016-08" db="EMBL/GenBank/DDBJ databases">
        <title>Sequencing, assembly and comparative genomics of S. aureofaciens ATCC 10762.</title>
        <authorList>
            <person name="Gradnigo J.S."/>
            <person name="Johnson N."/>
            <person name="Somerville G.A."/>
        </authorList>
    </citation>
    <scope>NUCLEOTIDE SEQUENCE [LARGE SCALE GENOMIC DNA]</scope>
    <source>
        <strain evidence="4">ATCC 10762 / DSM 40127 / CCM 3239 / JCM 4008 / LMG 5968 / NBRC 12843 / NCIMB 8234 / A-377</strain>
    </source>
</reference>
<dbReference type="Proteomes" id="UP000610124">
    <property type="component" value="Unassembled WGS sequence"/>
</dbReference>
<reference evidence="3 4" key="2">
    <citation type="submission" date="2014-07" db="EMBL/GenBank/DDBJ databases">
        <authorList>
            <person name="Zhang J.E."/>
            <person name="Yang H."/>
            <person name="Guo J."/>
            <person name="Deng Z."/>
            <person name="Luo H."/>
            <person name="Luo M."/>
            <person name="Zhao B."/>
        </authorList>
    </citation>
    <scope>NUCLEOTIDE SEQUENCE [LARGE SCALE GENOMIC DNA]</scope>
    <source>
        <strain evidence="3">ATCC 10762</strain>
        <strain evidence="4">ATCC 10762 / DSM 40127 / CCM 3239 / JCM 4008 / LMG 5968 / NBRC 12843 / NCIMB 8234 / A-377</strain>
    </source>
</reference>
<keyword evidence="4" id="KW-1185">Reference proteome</keyword>
<proteinExistence type="predicted"/>
<accession>A0A1E7N4P3</accession>
<dbReference type="RefSeq" id="WP_030281788.1">
    <property type="nucleotide sequence ID" value="NZ_BMUB01000002.1"/>
</dbReference>
<dbReference type="Proteomes" id="UP000037395">
    <property type="component" value="Unassembled WGS sequence"/>
</dbReference>
<reference evidence="2" key="1">
    <citation type="journal article" date="2014" name="Int. J. Syst. Evol. Microbiol.">
        <title>Complete genome sequence of Corynebacterium casei LMG S-19264T (=DSM 44701T), isolated from a smear-ripened cheese.</title>
        <authorList>
            <consortium name="US DOE Joint Genome Institute (JGI-PGF)"/>
            <person name="Walter F."/>
            <person name="Albersmeier A."/>
            <person name="Kalinowski J."/>
            <person name="Ruckert C."/>
        </authorList>
    </citation>
    <scope>NUCLEOTIDE SEQUENCE</scope>
    <source>
        <strain evidence="2">JCM 4434</strain>
    </source>
</reference>
<reference evidence="2" key="5">
    <citation type="submission" date="2020-09" db="EMBL/GenBank/DDBJ databases">
        <authorList>
            <person name="Sun Q."/>
            <person name="Ohkuma M."/>
        </authorList>
    </citation>
    <scope>NUCLEOTIDE SEQUENCE</scope>
    <source>
        <strain evidence="2">JCM 4434</strain>
    </source>
</reference>
<name>A0A1E7N4P3_KITAU</name>
<dbReference type="OrthoDB" id="4562627at2"/>
<evidence type="ECO:0000313" key="2">
    <source>
        <dbReference type="EMBL" id="GGU62519.1"/>
    </source>
</evidence>
<comment type="caution">
    <text evidence="3">The sequence shown here is derived from an EMBL/GenBank/DDBJ whole genome shotgun (WGS) entry which is preliminary data.</text>
</comment>